<evidence type="ECO:0000256" key="1">
    <source>
        <dbReference type="ARBA" id="ARBA00009986"/>
    </source>
</evidence>
<evidence type="ECO:0000313" key="5">
    <source>
        <dbReference type="Proteomes" id="UP000094626"/>
    </source>
</evidence>
<dbReference type="OrthoDB" id="9802947at2"/>
<evidence type="ECO:0000259" key="3">
    <source>
        <dbReference type="Pfam" id="PF00171"/>
    </source>
</evidence>
<dbReference type="KEGG" id="nre:BES08_14175"/>
<evidence type="ECO:0000256" key="2">
    <source>
        <dbReference type="ARBA" id="ARBA00023002"/>
    </source>
</evidence>
<sequence>MYPRLALFIAGQEIDAGLPTRPVINPATGETVGDLPLAQAGDIERAAAAAAAAFGPWKSQTSLVRARVLQAISASIRNKQRDLAAILTTDQGKPLAEAEIEVGNAADAFEWMAEEGKRVYGRIIPSRLPGSDFAVLREPVGPVAAFAPWNFPVALSCRKIATSLAAGCPIVIKPDEETPGALVAIARLIHELDVPPGLVNLIFGDPEQVSSQLIADPRIRKISFTGSTSVGRRLAGLAAQQLKKITLELGGHAPVIVTNDVDVDRVVELSVAAKFRNAGQICMSPSRFIVDNSIKAEFVDKFAAAAAKLIVGNGADAQTRMGPLANTRRVAAVEALVEDAIAKGARHVTPHPQSGALPGPLFYPPVVLDDVPDTARMMHEEPFGPIAPIVGFDTLDEAIARANATEFGLSAYAFTNSMTAMRRIRDEVQAGTVSINSFAAAMAEGPFGGVKNSGIGSEMGTEGLADHFTSKAFLLLDHP</sequence>
<dbReference type="Pfam" id="PF00171">
    <property type="entry name" value="Aldedh"/>
    <property type="match status" value="1"/>
</dbReference>
<dbReference type="Proteomes" id="UP000094626">
    <property type="component" value="Chromosome"/>
</dbReference>
<dbReference type="PANTHER" id="PTHR43353">
    <property type="entry name" value="SUCCINATE-SEMIALDEHYDE DEHYDROGENASE, MITOCHONDRIAL"/>
    <property type="match status" value="1"/>
</dbReference>
<dbReference type="SUPFAM" id="SSF53720">
    <property type="entry name" value="ALDH-like"/>
    <property type="match status" value="1"/>
</dbReference>
<dbReference type="InterPro" id="IPR016162">
    <property type="entry name" value="Ald_DH_N"/>
</dbReference>
<reference evidence="5" key="1">
    <citation type="journal article" date="2017" name="J. Biotechnol.">
        <title>Complete genome sequence of Novosphingobium resinovorum SA1, a versatile xenobiotic-degrading bacterium capable of utilizing sulfanilic acid.</title>
        <authorList>
            <person name="Hegedus B."/>
            <person name="Kos P.B."/>
            <person name="Balint B."/>
            <person name="Maroti G."/>
            <person name="Gan H.M."/>
            <person name="Perei K."/>
            <person name="Rakhely G."/>
        </authorList>
    </citation>
    <scope>NUCLEOTIDE SEQUENCE [LARGE SCALE GENOMIC DNA]</scope>
    <source>
        <strain evidence="5">SA1</strain>
    </source>
</reference>
<dbReference type="Gene3D" id="3.40.309.10">
    <property type="entry name" value="Aldehyde Dehydrogenase, Chain A, domain 2"/>
    <property type="match status" value="1"/>
</dbReference>
<comment type="similarity">
    <text evidence="1">Belongs to the aldehyde dehydrogenase family.</text>
</comment>
<keyword evidence="5" id="KW-1185">Reference proteome</keyword>
<protein>
    <recommendedName>
        <fullName evidence="3">Aldehyde dehydrogenase domain-containing protein</fullName>
    </recommendedName>
</protein>
<keyword evidence="2" id="KW-0560">Oxidoreductase</keyword>
<dbReference type="GO" id="GO:0009450">
    <property type="term" value="P:gamma-aminobutyric acid catabolic process"/>
    <property type="evidence" value="ECO:0007669"/>
    <property type="project" value="TreeGrafter"/>
</dbReference>
<dbReference type="Gene3D" id="3.40.605.10">
    <property type="entry name" value="Aldehyde Dehydrogenase, Chain A, domain 1"/>
    <property type="match status" value="1"/>
</dbReference>
<dbReference type="AlphaFoldDB" id="A0A1D8A6N2"/>
<evidence type="ECO:0000313" key="4">
    <source>
        <dbReference type="EMBL" id="AOR77773.1"/>
    </source>
</evidence>
<dbReference type="InterPro" id="IPR016163">
    <property type="entry name" value="Ald_DH_C"/>
</dbReference>
<proteinExistence type="inferred from homology"/>
<dbReference type="FunFam" id="3.40.605.10:FF:000007">
    <property type="entry name" value="NAD/NADP-dependent betaine aldehyde dehydrogenase"/>
    <property type="match status" value="1"/>
</dbReference>
<dbReference type="CDD" id="cd07103">
    <property type="entry name" value="ALDH_F5_SSADH_GabD"/>
    <property type="match status" value="1"/>
</dbReference>
<dbReference type="FunFam" id="3.40.309.10:FF:000009">
    <property type="entry name" value="Aldehyde dehydrogenase A"/>
    <property type="match status" value="1"/>
</dbReference>
<dbReference type="InterPro" id="IPR050740">
    <property type="entry name" value="Aldehyde_DH_Superfamily"/>
</dbReference>
<name>A0A1D8A6N2_9SPHN</name>
<accession>A0A1D8A6N2</accession>
<dbReference type="InterPro" id="IPR016161">
    <property type="entry name" value="Ald_DH/histidinol_DH"/>
</dbReference>
<dbReference type="PANTHER" id="PTHR43353:SF5">
    <property type="entry name" value="SUCCINATE-SEMIALDEHYDE DEHYDROGENASE, MITOCHONDRIAL"/>
    <property type="match status" value="1"/>
</dbReference>
<organism evidence="4 5">
    <name type="scientific">Novosphingobium resinovorum</name>
    <dbReference type="NCBI Taxonomy" id="158500"/>
    <lineage>
        <taxon>Bacteria</taxon>
        <taxon>Pseudomonadati</taxon>
        <taxon>Pseudomonadota</taxon>
        <taxon>Alphaproteobacteria</taxon>
        <taxon>Sphingomonadales</taxon>
        <taxon>Sphingomonadaceae</taxon>
        <taxon>Novosphingobium</taxon>
    </lineage>
</organism>
<dbReference type="RefSeq" id="WP_069708680.1">
    <property type="nucleotide sequence ID" value="NZ_CP017075.1"/>
</dbReference>
<gene>
    <name evidence="4" type="ORF">BES08_14175</name>
</gene>
<feature type="domain" description="Aldehyde dehydrogenase" evidence="3">
    <location>
        <begin position="20"/>
        <end position="471"/>
    </location>
</feature>
<dbReference type="InterPro" id="IPR015590">
    <property type="entry name" value="Aldehyde_DH_dom"/>
</dbReference>
<dbReference type="GO" id="GO:0004777">
    <property type="term" value="F:succinate-semialdehyde dehydrogenase (NAD+) activity"/>
    <property type="evidence" value="ECO:0007669"/>
    <property type="project" value="TreeGrafter"/>
</dbReference>
<dbReference type="EMBL" id="CP017075">
    <property type="protein sequence ID" value="AOR77773.1"/>
    <property type="molecule type" value="Genomic_DNA"/>
</dbReference>